<keyword evidence="4 9" id="KW-1133">Transmembrane helix</keyword>
<name>A0A7V8GPY5_9GAMM</name>
<dbReference type="InterPro" id="IPR011990">
    <property type="entry name" value="TPR-like_helical_dom_sf"/>
</dbReference>
<dbReference type="GO" id="GO:0005886">
    <property type="term" value="C:plasma membrane"/>
    <property type="evidence" value="ECO:0007669"/>
    <property type="project" value="UniProtKB-SubCell"/>
</dbReference>
<evidence type="ECO:0000313" key="12">
    <source>
        <dbReference type="Proteomes" id="UP000462066"/>
    </source>
</evidence>
<evidence type="ECO:0000259" key="10">
    <source>
        <dbReference type="Pfam" id="PF09976"/>
    </source>
</evidence>
<gene>
    <name evidence="11" type="ORF">B1992_00280</name>
</gene>
<evidence type="ECO:0000313" key="11">
    <source>
        <dbReference type="EMBL" id="KAF1687916.1"/>
    </source>
</evidence>
<evidence type="ECO:0000256" key="5">
    <source>
        <dbReference type="ARBA" id="ARBA00023136"/>
    </source>
</evidence>
<evidence type="ECO:0000256" key="1">
    <source>
        <dbReference type="ARBA" id="ARBA00004401"/>
    </source>
</evidence>
<evidence type="ECO:0000256" key="9">
    <source>
        <dbReference type="SAM" id="Phobius"/>
    </source>
</evidence>
<sequence length="207" mass="22238">MAIDDLLDEHEQGERVRSWLRNNALTLVGGVVLGIAVIYGWRWWGEHRLKQDHQVHAAYEQAIRQTEAGADGASAALSGQEGVYATLAALRVAKVQVEAGKVDEAVATLRGIDADPTLQPLVTQRLAQLLNATGKQDEALKLLEGETDSAALELRGDALLASGKRDEARGEYGKALTALDVASPARRRLELKLQDAGGHVPDPAEPI</sequence>
<evidence type="ECO:0000256" key="8">
    <source>
        <dbReference type="ARBA" id="ARBA00024235"/>
    </source>
</evidence>
<dbReference type="EMBL" id="MWIP01000001">
    <property type="protein sequence ID" value="KAF1687916.1"/>
    <property type="molecule type" value="Genomic_DNA"/>
</dbReference>
<evidence type="ECO:0000256" key="4">
    <source>
        <dbReference type="ARBA" id="ARBA00022989"/>
    </source>
</evidence>
<comment type="caution">
    <text evidence="11">The sequence shown here is derived from an EMBL/GenBank/DDBJ whole genome shotgun (WGS) entry which is preliminary data.</text>
</comment>
<dbReference type="Proteomes" id="UP000462066">
    <property type="component" value="Unassembled WGS sequence"/>
</dbReference>
<dbReference type="AlphaFoldDB" id="A0A7V8GPY5"/>
<dbReference type="RefSeq" id="WP_162309466.1">
    <property type="nucleotide sequence ID" value="NZ_JACHGU010000003.1"/>
</dbReference>
<evidence type="ECO:0000256" key="7">
    <source>
        <dbReference type="ARBA" id="ARBA00024197"/>
    </source>
</evidence>
<organism evidence="11 12">
    <name type="scientific">Pseudoxanthomonas broegbernensis</name>
    <dbReference type="NCBI Taxonomy" id="83619"/>
    <lineage>
        <taxon>Bacteria</taxon>
        <taxon>Pseudomonadati</taxon>
        <taxon>Pseudomonadota</taxon>
        <taxon>Gammaproteobacteria</taxon>
        <taxon>Lysobacterales</taxon>
        <taxon>Lysobacteraceae</taxon>
        <taxon>Pseudoxanthomonas</taxon>
    </lineage>
</organism>
<comment type="subcellular location">
    <subcellularLocation>
        <location evidence="1">Cell membrane</location>
        <topology evidence="1">Single-pass type II membrane protein</topology>
    </subcellularLocation>
</comment>
<dbReference type="InterPro" id="IPR018704">
    <property type="entry name" value="SecYEG/CpoB_TPR"/>
</dbReference>
<dbReference type="GO" id="GO:0044877">
    <property type="term" value="F:protein-containing complex binding"/>
    <property type="evidence" value="ECO:0007669"/>
    <property type="project" value="InterPro"/>
</dbReference>
<dbReference type="SUPFAM" id="SSF48452">
    <property type="entry name" value="TPR-like"/>
    <property type="match status" value="1"/>
</dbReference>
<keyword evidence="5 9" id="KW-0472">Membrane</keyword>
<evidence type="ECO:0000256" key="6">
    <source>
        <dbReference type="ARBA" id="ARBA00023186"/>
    </source>
</evidence>
<keyword evidence="6" id="KW-0143">Chaperone</keyword>
<evidence type="ECO:0000256" key="2">
    <source>
        <dbReference type="ARBA" id="ARBA00022475"/>
    </source>
</evidence>
<dbReference type="PANTHER" id="PTHR38035:SF1">
    <property type="entry name" value="ANCILLARY SECYEG TRANSLOCON SUBUNIT"/>
    <property type="match status" value="1"/>
</dbReference>
<keyword evidence="3 9" id="KW-0812">Transmembrane</keyword>
<proteinExistence type="inferred from homology"/>
<dbReference type="Gene3D" id="1.25.40.10">
    <property type="entry name" value="Tetratricopeptide repeat domain"/>
    <property type="match status" value="1"/>
</dbReference>
<dbReference type="InterPro" id="IPR026039">
    <property type="entry name" value="YfgM"/>
</dbReference>
<feature type="domain" description="Ancillary SecYEG translocon subunit/Cell division coordinator CpoB TPR" evidence="10">
    <location>
        <begin position="17"/>
        <end position="196"/>
    </location>
</feature>
<feature type="transmembrane region" description="Helical" evidence="9">
    <location>
        <begin position="24"/>
        <end position="44"/>
    </location>
</feature>
<dbReference type="PANTHER" id="PTHR38035">
    <property type="entry name" value="UPF0070 PROTEIN YFGM"/>
    <property type="match status" value="1"/>
</dbReference>
<dbReference type="Pfam" id="PF09976">
    <property type="entry name" value="TPR_21"/>
    <property type="match status" value="1"/>
</dbReference>
<accession>A0A7V8GPY5</accession>
<protein>
    <recommendedName>
        <fullName evidence="8">Ancillary SecYEG translocon subunit</fullName>
    </recommendedName>
</protein>
<keyword evidence="12" id="KW-1185">Reference proteome</keyword>
<keyword evidence="2" id="KW-1003">Cell membrane</keyword>
<reference evidence="11 12" key="1">
    <citation type="submission" date="2017-10" db="EMBL/GenBank/DDBJ databases">
        <title>Whole genome sequencing of Pseudoxanthomonas broegbernensis DSM 12573(T).</title>
        <authorList>
            <person name="Kumar S."/>
            <person name="Bansal K."/>
            <person name="Kaur A."/>
            <person name="Patil P."/>
            <person name="Sharma S."/>
            <person name="Patil P.B."/>
        </authorList>
    </citation>
    <scope>NUCLEOTIDE SEQUENCE [LARGE SCALE GENOMIC DNA]</scope>
    <source>
        <strain evidence="11 12">DSM 12573</strain>
    </source>
</reference>
<comment type="similarity">
    <text evidence="7">Belongs to the YfgM family.</text>
</comment>
<evidence type="ECO:0000256" key="3">
    <source>
        <dbReference type="ARBA" id="ARBA00022692"/>
    </source>
</evidence>